<dbReference type="Gene3D" id="2.40.50.100">
    <property type="match status" value="1"/>
</dbReference>
<dbReference type="PANTHER" id="PTHR42781:SF4">
    <property type="entry name" value="SPERMIDINE_PUTRESCINE IMPORT ATP-BINDING PROTEIN POTA"/>
    <property type="match status" value="1"/>
</dbReference>
<dbReference type="SMART" id="SM00382">
    <property type="entry name" value="AAA"/>
    <property type="match status" value="1"/>
</dbReference>
<dbReference type="InterPro" id="IPR027417">
    <property type="entry name" value="P-loop_NTPase"/>
</dbReference>
<dbReference type="PROSITE" id="PS50893">
    <property type="entry name" value="ABC_TRANSPORTER_2"/>
    <property type="match status" value="1"/>
</dbReference>
<dbReference type="Gene3D" id="3.40.50.300">
    <property type="entry name" value="P-loop containing nucleotide triphosphate hydrolases"/>
    <property type="match status" value="1"/>
</dbReference>
<reference evidence="5" key="1">
    <citation type="submission" date="2022-08" db="EMBL/GenBank/DDBJ databases">
        <title>Alicyclobacillus fastidiosus DSM 17978, complete genome.</title>
        <authorList>
            <person name="Wang Q."/>
            <person name="Cai R."/>
            <person name="Wang Z."/>
        </authorList>
    </citation>
    <scope>NUCLEOTIDE SEQUENCE</scope>
    <source>
        <strain evidence="5">DSM 17978</strain>
    </source>
</reference>
<evidence type="ECO:0000259" key="4">
    <source>
        <dbReference type="PROSITE" id="PS50893"/>
    </source>
</evidence>
<organism evidence="5 6">
    <name type="scientific">Alicyclobacillus fastidiosus</name>
    <dbReference type="NCBI Taxonomy" id="392011"/>
    <lineage>
        <taxon>Bacteria</taxon>
        <taxon>Bacillati</taxon>
        <taxon>Bacillota</taxon>
        <taxon>Bacilli</taxon>
        <taxon>Bacillales</taxon>
        <taxon>Alicyclobacillaceae</taxon>
        <taxon>Alicyclobacillus</taxon>
    </lineage>
</organism>
<dbReference type="InterPro" id="IPR003593">
    <property type="entry name" value="AAA+_ATPase"/>
</dbReference>
<name>A0ABY6ZKM1_9BACL</name>
<evidence type="ECO:0000313" key="6">
    <source>
        <dbReference type="Proteomes" id="UP001164761"/>
    </source>
</evidence>
<dbReference type="InterPro" id="IPR003439">
    <property type="entry name" value="ABC_transporter-like_ATP-bd"/>
</dbReference>
<dbReference type="SUPFAM" id="SSF50331">
    <property type="entry name" value="MOP-like"/>
    <property type="match status" value="1"/>
</dbReference>
<evidence type="ECO:0000256" key="2">
    <source>
        <dbReference type="ARBA" id="ARBA00022741"/>
    </source>
</evidence>
<dbReference type="RefSeq" id="WP_268007283.1">
    <property type="nucleotide sequence ID" value="NZ_BSUT01000001.1"/>
</dbReference>
<protein>
    <submittedName>
        <fullName evidence="5">ABC transporter ATP-binding protein</fullName>
    </submittedName>
</protein>
<dbReference type="GO" id="GO:0005524">
    <property type="term" value="F:ATP binding"/>
    <property type="evidence" value="ECO:0007669"/>
    <property type="project" value="UniProtKB-KW"/>
</dbReference>
<feature type="domain" description="ABC transporter" evidence="4">
    <location>
        <begin position="3"/>
        <end position="234"/>
    </location>
</feature>
<keyword evidence="2" id="KW-0547">Nucleotide-binding</keyword>
<keyword evidence="6" id="KW-1185">Reference proteome</keyword>
<proteinExistence type="predicted"/>
<accession>A0ABY6ZKM1</accession>
<keyword evidence="1" id="KW-0813">Transport</keyword>
<dbReference type="InterPro" id="IPR050093">
    <property type="entry name" value="ABC_SmlMolc_Importer"/>
</dbReference>
<evidence type="ECO:0000256" key="1">
    <source>
        <dbReference type="ARBA" id="ARBA00022448"/>
    </source>
</evidence>
<dbReference type="Pfam" id="PF17850">
    <property type="entry name" value="CysA_C_terminal"/>
    <property type="match status" value="1"/>
</dbReference>
<dbReference type="EMBL" id="CP104067">
    <property type="protein sequence ID" value="WAH43404.1"/>
    <property type="molecule type" value="Genomic_DNA"/>
</dbReference>
<evidence type="ECO:0000256" key="3">
    <source>
        <dbReference type="ARBA" id="ARBA00022840"/>
    </source>
</evidence>
<dbReference type="InterPro" id="IPR041193">
    <property type="entry name" value="CysA_C"/>
</dbReference>
<gene>
    <name evidence="5" type="ORF">NZD89_08460</name>
</gene>
<dbReference type="InterPro" id="IPR008995">
    <property type="entry name" value="Mo/tungstate-bd_C_term_dom"/>
</dbReference>
<evidence type="ECO:0000313" key="5">
    <source>
        <dbReference type="EMBL" id="WAH43404.1"/>
    </source>
</evidence>
<keyword evidence="3 5" id="KW-0067">ATP-binding</keyword>
<dbReference type="Proteomes" id="UP001164761">
    <property type="component" value="Chromosome"/>
</dbReference>
<dbReference type="Pfam" id="PF00005">
    <property type="entry name" value="ABC_tran"/>
    <property type="match status" value="1"/>
</dbReference>
<dbReference type="PANTHER" id="PTHR42781">
    <property type="entry name" value="SPERMIDINE/PUTRESCINE IMPORT ATP-BINDING PROTEIN POTA"/>
    <property type="match status" value="1"/>
</dbReference>
<dbReference type="PROSITE" id="PS00211">
    <property type="entry name" value="ABC_TRANSPORTER_1"/>
    <property type="match status" value="1"/>
</dbReference>
<dbReference type="InterPro" id="IPR017871">
    <property type="entry name" value="ABC_transporter-like_CS"/>
</dbReference>
<sequence length="341" mass="37756">MTIEVKDVVKNFTGTHGALRGVSFSIENGEMIGFLGPSGSGKTTLLRIIAGLERQTSGEVRIRGESVDGVSPQLRGVGFVFQNYSLFKHMTVFDNIAFGLRVQKLPSDQVHKRVREMLSLVRLGGLERRYPRELSGGQAQRVALARALAPNPSVLLLDEPFSAIDSQVRRELRKWIRQVHDEVGITSIFVTHDQEEALEVADRVLVMNQGHIEQFGTPKEVYETPSNLFVAGFVGEANRFTGTVQHGTVSIGPVQLPVEGRPEASEVHVVIRPTDIEIRSPQTEDNAIGTVVRSLFKGTHYDLEIRLAGNHAIHAYVPSNHDPVVQVGDLVALEIRNYRIF</sequence>
<dbReference type="SUPFAM" id="SSF52540">
    <property type="entry name" value="P-loop containing nucleoside triphosphate hydrolases"/>
    <property type="match status" value="1"/>
</dbReference>